<proteinExistence type="inferred from homology"/>
<dbReference type="SUPFAM" id="SSF55811">
    <property type="entry name" value="Nudix"/>
    <property type="match status" value="1"/>
</dbReference>
<dbReference type="Gene3D" id="3.90.79.10">
    <property type="entry name" value="Nucleoside Triphosphate Pyrophosphohydrolase"/>
    <property type="match status" value="1"/>
</dbReference>
<dbReference type="RefSeq" id="WP_206868008.1">
    <property type="nucleotide sequence ID" value="NZ_BMBA01000001.1"/>
</dbReference>
<dbReference type="Pfam" id="PF00293">
    <property type="entry name" value="NUDIX"/>
    <property type="match status" value="1"/>
</dbReference>
<comment type="similarity">
    <text evidence="1">Belongs to the Nudix hydrolase family.</text>
</comment>
<keyword evidence="2" id="KW-0378">Hydrolase</keyword>
<dbReference type="PANTHER" id="PTHR43736">
    <property type="entry name" value="ADP-RIBOSE PYROPHOSPHATASE"/>
    <property type="match status" value="1"/>
</dbReference>
<name>A0ABQ1E5L3_9CLOT</name>
<dbReference type="EMBL" id="BMBA01000001">
    <property type="protein sequence ID" value="GFZ30013.1"/>
    <property type="molecule type" value="Genomic_DNA"/>
</dbReference>
<evidence type="ECO:0000259" key="3">
    <source>
        <dbReference type="PROSITE" id="PS51462"/>
    </source>
</evidence>
<reference evidence="4 5" key="1">
    <citation type="journal article" date="2021" name="Int. J. Syst. Evol. Microbiol.">
        <title>Clostridium zeae sp. nov., isolated from corn silage.</title>
        <authorList>
            <person name="Kobayashi H."/>
            <person name="Tanizawa Y."/>
            <person name="Yagura M."/>
            <person name="Sakamoto M."/>
            <person name="Ohkuma M."/>
            <person name="Tohno M."/>
        </authorList>
    </citation>
    <scope>NUCLEOTIDE SEQUENCE [LARGE SCALE GENOMIC DNA]</scope>
    <source>
        <strain evidence="4 5">CSC2</strain>
    </source>
</reference>
<sequence>MIKVSLTELYQMNDNMFLCAVIVPRYEGKWVFVRQKGKKTWELPGGTHEINETITETAERELFEETGAKKFRLFPICISSVNINNRKSYGLLFYSEISELGQLPNSEIEELKLFEELPENLTYPSIHNILFNKAVEFSGHIKTN</sequence>
<dbReference type="PANTHER" id="PTHR43736:SF1">
    <property type="entry name" value="DIHYDRONEOPTERIN TRIPHOSPHATE DIPHOSPHATASE"/>
    <property type="match status" value="1"/>
</dbReference>
<evidence type="ECO:0000313" key="5">
    <source>
        <dbReference type="Proteomes" id="UP000663802"/>
    </source>
</evidence>
<accession>A0ABQ1E5L3</accession>
<dbReference type="InterPro" id="IPR020084">
    <property type="entry name" value="NUDIX_hydrolase_CS"/>
</dbReference>
<dbReference type="Proteomes" id="UP000663802">
    <property type="component" value="Unassembled WGS sequence"/>
</dbReference>
<comment type="caution">
    <text evidence="4">The sequence shown here is derived from an EMBL/GenBank/DDBJ whole genome shotgun (WGS) entry which is preliminary data.</text>
</comment>
<dbReference type="PROSITE" id="PS51462">
    <property type="entry name" value="NUDIX"/>
    <property type="match status" value="1"/>
</dbReference>
<dbReference type="PROSITE" id="PS00893">
    <property type="entry name" value="NUDIX_BOX"/>
    <property type="match status" value="1"/>
</dbReference>
<dbReference type="CDD" id="cd04665">
    <property type="entry name" value="NUDIX_RppH"/>
    <property type="match status" value="1"/>
</dbReference>
<keyword evidence="5" id="KW-1185">Reference proteome</keyword>
<feature type="domain" description="Nudix hydrolase" evidence="3">
    <location>
        <begin position="12"/>
        <end position="137"/>
    </location>
</feature>
<gene>
    <name evidence="4" type="ORF">CSC2_05390</name>
</gene>
<evidence type="ECO:0000313" key="4">
    <source>
        <dbReference type="EMBL" id="GFZ30013.1"/>
    </source>
</evidence>
<dbReference type="InterPro" id="IPR000086">
    <property type="entry name" value="NUDIX_hydrolase_dom"/>
</dbReference>
<evidence type="ECO:0000256" key="2">
    <source>
        <dbReference type="ARBA" id="ARBA00022801"/>
    </source>
</evidence>
<evidence type="ECO:0000256" key="1">
    <source>
        <dbReference type="ARBA" id="ARBA00005582"/>
    </source>
</evidence>
<dbReference type="InterPro" id="IPR015797">
    <property type="entry name" value="NUDIX_hydrolase-like_dom_sf"/>
</dbReference>
<dbReference type="InterPro" id="IPR014078">
    <property type="entry name" value="Nudix_YtkD"/>
</dbReference>
<protein>
    <submittedName>
        <fullName evidence="4">DNA mismatch repair protein MutT</fullName>
    </submittedName>
</protein>
<organism evidence="4 5">
    <name type="scientific">Clostridium zeae</name>
    <dbReference type="NCBI Taxonomy" id="2759022"/>
    <lineage>
        <taxon>Bacteria</taxon>
        <taxon>Bacillati</taxon>
        <taxon>Bacillota</taxon>
        <taxon>Clostridia</taxon>
        <taxon>Eubacteriales</taxon>
        <taxon>Clostridiaceae</taxon>
        <taxon>Clostridium</taxon>
    </lineage>
</organism>